<name>A0A350H812_UNCW3</name>
<accession>A0A350H812</accession>
<proteinExistence type="predicted"/>
<dbReference type="SUPFAM" id="SSF48452">
    <property type="entry name" value="TPR-like"/>
    <property type="match status" value="1"/>
</dbReference>
<reference evidence="1 2" key="1">
    <citation type="journal article" date="2018" name="Nat. Biotechnol.">
        <title>A standardized bacterial taxonomy based on genome phylogeny substantially revises the tree of life.</title>
        <authorList>
            <person name="Parks D.H."/>
            <person name="Chuvochina M."/>
            <person name="Waite D.W."/>
            <person name="Rinke C."/>
            <person name="Skarshewski A."/>
            <person name="Chaumeil P.A."/>
            <person name="Hugenholtz P."/>
        </authorList>
    </citation>
    <scope>NUCLEOTIDE SEQUENCE [LARGE SCALE GENOMIC DNA]</scope>
    <source>
        <strain evidence="1">UBA9956</strain>
    </source>
</reference>
<dbReference type="Gene3D" id="1.25.40.10">
    <property type="entry name" value="Tetratricopeptide repeat domain"/>
    <property type="match status" value="1"/>
</dbReference>
<evidence type="ECO:0000313" key="1">
    <source>
        <dbReference type="EMBL" id="HAV91678.1"/>
    </source>
</evidence>
<comment type="caution">
    <text evidence="1">The sequence shown here is derived from an EMBL/GenBank/DDBJ whole genome shotgun (WGS) entry which is preliminary data.</text>
</comment>
<evidence type="ECO:0000313" key="2">
    <source>
        <dbReference type="Proteomes" id="UP000264062"/>
    </source>
</evidence>
<sequence>MDDFLRRLTDADKIEDKDTRIDSYVNLFQSVKYKMGAESVVVLLKMISFFDDQYQIHYHLFNHFLMMKMNEEAEKFIERLIEETSRFNEMSLKYPLQTESSERISAGFREKDFTKIVTAINESPGRDIGARYFELSIKMRDAGIDSIPEIYFKKAISLSEGKAKVKMILTFCSTLIKMGKKENAKNILSSEINSSSNEDSLPLMYKLAALFEEEESVRALAIYQEMEQIDPDFLDIKEKISKLTNGKNRYKINRLIDDKEKDDSNIHF</sequence>
<organism evidence="1 2">
    <name type="scientific">candidate division WOR-3 bacterium</name>
    <dbReference type="NCBI Taxonomy" id="2052148"/>
    <lineage>
        <taxon>Bacteria</taxon>
        <taxon>Bacteria division WOR-3</taxon>
    </lineage>
</organism>
<evidence type="ECO:0008006" key="3">
    <source>
        <dbReference type="Google" id="ProtNLM"/>
    </source>
</evidence>
<dbReference type="Proteomes" id="UP000264062">
    <property type="component" value="Unassembled WGS sequence"/>
</dbReference>
<dbReference type="InterPro" id="IPR011990">
    <property type="entry name" value="TPR-like_helical_dom_sf"/>
</dbReference>
<dbReference type="EMBL" id="DMZY01000022">
    <property type="protein sequence ID" value="HAV91678.1"/>
    <property type="molecule type" value="Genomic_DNA"/>
</dbReference>
<dbReference type="AlphaFoldDB" id="A0A350H812"/>
<protein>
    <recommendedName>
        <fullName evidence="3">Tetratricopeptide repeat protein</fullName>
    </recommendedName>
</protein>
<gene>
    <name evidence="1" type="ORF">DCW38_00635</name>
</gene>